<keyword evidence="4" id="KW-0677">Repeat</keyword>
<dbReference type="EMBL" id="DF974071">
    <property type="protein sequence ID" value="GAU44774.1"/>
    <property type="molecule type" value="Genomic_DNA"/>
</dbReference>
<name>A0A2Z6NK39_TRISU</name>
<proteinExistence type="predicted"/>
<evidence type="ECO:0000313" key="8">
    <source>
        <dbReference type="EMBL" id="GAU44774.1"/>
    </source>
</evidence>
<dbReference type="GO" id="GO:0016020">
    <property type="term" value="C:membrane"/>
    <property type="evidence" value="ECO:0007669"/>
    <property type="project" value="UniProtKB-SubCell"/>
</dbReference>
<gene>
    <name evidence="8" type="ORF">TSUD_27430</name>
</gene>
<dbReference type="InterPro" id="IPR032675">
    <property type="entry name" value="LRR_dom_sf"/>
</dbReference>
<dbReference type="PANTHER" id="PTHR27008:SF523">
    <property type="entry name" value="LRR RECEPTOR-LIKE KINASE FAMILY PROTEIN"/>
    <property type="match status" value="1"/>
</dbReference>
<dbReference type="FunFam" id="3.80.10.10:FF:000383">
    <property type="entry name" value="Leucine-rich repeat receptor protein kinase EMS1"/>
    <property type="match status" value="1"/>
</dbReference>
<dbReference type="InterPro" id="IPR051809">
    <property type="entry name" value="Plant_receptor-like_S/T_kinase"/>
</dbReference>
<dbReference type="Proteomes" id="UP000242715">
    <property type="component" value="Unassembled WGS sequence"/>
</dbReference>
<dbReference type="Pfam" id="PF13855">
    <property type="entry name" value="LRR_8"/>
    <property type="match status" value="1"/>
</dbReference>
<dbReference type="PANTHER" id="PTHR27008">
    <property type="entry name" value="OS04G0122200 PROTEIN"/>
    <property type="match status" value="1"/>
</dbReference>
<dbReference type="SUPFAM" id="SSF56112">
    <property type="entry name" value="Protein kinase-like (PK-like)"/>
    <property type="match status" value="1"/>
</dbReference>
<dbReference type="InterPro" id="IPR011009">
    <property type="entry name" value="Kinase-like_dom_sf"/>
</dbReference>
<dbReference type="Gene3D" id="3.80.10.10">
    <property type="entry name" value="Ribonuclease Inhibitor"/>
    <property type="match status" value="2"/>
</dbReference>
<keyword evidence="5" id="KW-1133">Transmembrane helix</keyword>
<keyword evidence="9" id="KW-1185">Reference proteome</keyword>
<protein>
    <recommendedName>
        <fullName evidence="7">Protein kinase domain-containing protein</fullName>
    </recommendedName>
</protein>
<reference evidence="9" key="1">
    <citation type="journal article" date="2017" name="Front. Plant Sci.">
        <title>Climate Clever Clovers: New Paradigm to Reduce the Environmental Footprint of Ruminants by Breeding Low Methanogenic Forages Utilizing Haplotype Variation.</title>
        <authorList>
            <person name="Kaur P."/>
            <person name="Appels R."/>
            <person name="Bayer P.E."/>
            <person name="Keeble-Gagnere G."/>
            <person name="Wang J."/>
            <person name="Hirakawa H."/>
            <person name="Shirasawa K."/>
            <person name="Vercoe P."/>
            <person name="Stefanova K."/>
            <person name="Durmic Z."/>
            <person name="Nichols P."/>
            <person name="Revell C."/>
            <person name="Isobe S.N."/>
            <person name="Edwards D."/>
            <person name="Erskine W."/>
        </authorList>
    </citation>
    <scope>NUCLEOTIDE SEQUENCE [LARGE SCALE GENOMIC DNA]</scope>
    <source>
        <strain evidence="9">cv. Daliak</strain>
    </source>
</reference>
<keyword evidence="3" id="KW-0812">Transmembrane</keyword>
<sequence length="422" mass="46369">MSLLTAISAAANHFHGSLPPNMFHTIPTLLQFFIGGNQFSGPIPTSIENASMLVYFDISQNHFVGQVPSFGKLKDFRRLNLEGNNLGYNSTKDLEFLKSLTNCSKLEGVSIASNNFGGVIPATFGKFKNMQNLDLGQNKLSGDIPTFIDDIPDTIGECISLEYLSLQGNSFHGTIPSSLASLKSLQYVDLSRNQLSGPIPNALKNISSLEHLNISFNMLEGEVPTEGVFGNASRVVLIGNNKLCGGISELNLTLCPVKGSFGSVYKGYLVSEDKVVAIKVLNLQKKGAGRSFIAECQEFKALIYEYMKNGSLEQWLHPNEAKLVSTIDNTSQKETSSIGIKGTVGYAPPEYGMGSEVSTYGDMYSFGMLMLETLTGRRPTNEMFEDGLNLHSGITERKNEYSGCRKRARYDKKDLYHRYPHS</sequence>
<dbReference type="InterPro" id="IPR001611">
    <property type="entry name" value="Leu-rich_rpt"/>
</dbReference>
<evidence type="ECO:0000256" key="5">
    <source>
        <dbReference type="ARBA" id="ARBA00022989"/>
    </source>
</evidence>
<evidence type="ECO:0000256" key="1">
    <source>
        <dbReference type="ARBA" id="ARBA00004370"/>
    </source>
</evidence>
<dbReference type="Gene3D" id="1.10.510.10">
    <property type="entry name" value="Transferase(Phosphotransferase) domain 1"/>
    <property type="match status" value="2"/>
</dbReference>
<dbReference type="OrthoDB" id="676979at2759"/>
<dbReference type="AlphaFoldDB" id="A0A2Z6NK39"/>
<accession>A0A2Z6NK39</accession>
<dbReference type="GO" id="GO:0004672">
    <property type="term" value="F:protein kinase activity"/>
    <property type="evidence" value="ECO:0007669"/>
    <property type="project" value="InterPro"/>
</dbReference>
<keyword evidence="6" id="KW-0472">Membrane</keyword>
<evidence type="ECO:0000256" key="2">
    <source>
        <dbReference type="ARBA" id="ARBA00022614"/>
    </source>
</evidence>
<feature type="domain" description="Protein kinase" evidence="7">
    <location>
        <begin position="250"/>
        <end position="422"/>
    </location>
</feature>
<organism evidence="8 9">
    <name type="scientific">Trifolium subterraneum</name>
    <name type="common">Subterranean clover</name>
    <dbReference type="NCBI Taxonomy" id="3900"/>
    <lineage>
        <taxon>Eukaryota</taxon>
        <taxon>Viridiplantae</taxon>
        <taxon>Streptophyta</taxon>
        <taxon>Embryophyta</taxon>
        <taxon>Tracheophyta</taxon>
        <taxon>Spermatophyta</taxon>
        <taxon>Magnoliopsida</taxon>
        <taxon>eudicotyledons</taxon>
        <taxon>Gunneridae</taxon>
        <taxon>Pentapetalae</taxon>
        <taxon>rosids</taxon>
        <taxon>fabids</taxon>
        <taxon>Fabales</taxon>
        <taxon>Fabaceae</taxon>
        <taxon>Papilionoideae</taxon>
        <taxon>50 kb inversion clade</taxon>
        <taxon>NPAAA clade</taxon>
        <taxon>Hologalegina</taxon>
        <taxon>IRL clade</taxon>
        <taxon>Trifolieae</taxon>
        <taxon>Trifolium</taxon>
    </lineage>
</organism>
<evidence type="ECO:0000256" key="6">
    <source>
        <dbReference type="ARBA" id="ARBA00023136"/>
    </source>
</evidence>
<dbReference type="SUPFAM" id="SSF52058">
    <property type="entry name" value="L domain-like"/>
    <property type="match status" value="1"/>
</dbReference>
<evidence type="ECO:0000313" key="9">
    <source>
        <dbReference type="Proteomes" id="UP000242715"/>
    </source>
</evidence>
<keyword evidence="2" id="KW-0433">Leucine-rich repeat</keyword>
<comment type="subcellular location">
    <subcellularLocation>
        <location evidence="1">Membrane</location>
    </subcellularLocation>
</comment>
<evidence type="ECO:0000256" key="3">
    <source>
        <dbReference type="ARBA" id="ARBA00022692"/>
    </source>
</evidence>
<dbReference type="PROSITE" id="PS50011">
    <property type="entry name" value="PROTEIN_KINASE_DOM"/>
    <property type="match status" value="1"/>
</dbReference>
<evidence type="ECO:0000259" key="7">
    <source>
        <dbReference type="PROSITE" id="PS50011"/>
    </source>
</evidence>
<evidence type="ECO:0000256" key="4">
    <source>
        <dbReference type="ARBA" id="ARBA00022737"/>
    </source>
</evidence>
<dbReference type="InterPro" id="IPR000719">
    <property type="entry name" value="Prot_kinase_dom"/>
</dbReference>
<dbReference type="GO" id="GO:0005524">
    <property type="term" value="F:ATP binding"/>
    <property type="evidence" value="ECO:0007669"/>
    <property type="project" value="InterPro"/>
</dbReference>